<protein>
    <submittedName>
        <fullName evidence="1">Uncharacterized protein</fullName>
    </submittedName>
</protein>
<dbReference type="Proteomes" id="UP001597058">
    <property type="component" value="Unassembled WGS sequence"/>
</dbReference>
<reference evidence="2" key="1">
    <citation type="journal article" date="2019" name="Int. J. Syst. Evol. Microbiol.">
        <title>The Global Catalogue of Microorganisms (GCM) 10K type strain sequencing project: providing services to taxonomists for standard genome sequencing and annotation.</title>
        <authorList>
            <consortium name="The Broad Institute Genomics Platform"/>
            <consortium name="The Broad Institute Genome Sequencing Center for Infectious Disease"/>
            <person name="Wu L."/>
            <person name="Ma J."/>
        </authorList>
    </citation>
    <scope>NUCLEOTIDE SEQUENCE [LARGE SCALE GENOMIC DNA]</scope>
    <source>
        <strain evidence="2">CGMCC 4.7020</strain>
    </source>
</reference>
<evidence type="ECO:0000313" key="2">
    <source>
        <dbReference type="Proteomes" id="UP001597058"/>
    </source>
</evidence>
<proteinExistence type="predicted"/>
<evidence type="ECO:0000313" key="1">
    <source>
        <dbReference type="EMBL" id="MFD1312396.1"/>
    </source>
</evidence>
<accession>A0ABW3XS31</accession>
<organism evidence="1 2">
    <name type="scientific">Streptomyces kaempferi</name>
    <dbReference type="NCBI Taxonomy" id="333725"/>
    <lineage>
        <taxon>Bacteria</taxon>
        <taxon>Bacillati</taxon>
        <taxon>Actinomycetota</taxon>
        <taxon>Actinomycetes</taxon>
        <taxon>Kitasatosporales</taxon>
        <taxon>Streptomycetaceae</taxon>
        <taxon>Streptomyces</taxon>
    </lineage>
</organism>
<comment type="caution">
    <text evidence="1">The sequence shown here is derived from an EMBL/GenBank/DDBJ whole genome shotgun (WGS) entry which is preliminary data.</text>
</comment>
<dbReference type="EMBL" id="JBHTMM010000117">
    <property type="protein sequence ID" value="MFD1312396.1"/>
    <property type="molecule type" value="Genomic_DNA"/>
</dbReference>
<sequence length="91" mass="10153">MTARTKAPAAVLTGRLALLLAEIRRVRGPWNGSRVVRFYRRPGTPVDLPDTKVRAVARGDLRDLAAWGYIALRGEQNNRFYTLTTRKDGGS</sequence>
<keyword evidence="2" id="KW-1185">Reference proteome</keyword>
<name>A0ABW3XS31_9ACTN</name>
<dbReference type="RefSeq" id="WP_381240536.1">
    <property type="nucleotide sequence ID" value="NZ_JBHSKH010000081.1"/>
</dbReference>
<gene>
    <name evidence="1" type="ORF">ACFQ5X_42265</name>
</gene>